<organism evidence="1 2">
    <name type="scientific">Ureibacillus xyleni</name>
    <dbReference type="NCBI Taxonomy" id="614648"/>
    <lineage>
        <taxon>Bacteria</taxon>
        <taxon>Bacillati</taxon>
        <taxon>Bacillota</taxon>
        <taxon>Bacilli</taxon>
        <taxon>Bacillales</taxon>
        <taxon>Caryophanaceae</taxon>
        <taxon>Ureibacillus</taxon>
    </lineage>
</organism>
<gene>
    <name evidence="1" type="ORF">SAMN05880501_10830</name>
</gene>
<dbReference type="Proteomes" id="UP000219636">
    <property type="component" value="Unassembled WGS sequence"/>
</dbReference>
<sequence length="58" mass="6719">MEKDDIFLTTAPKKKQITIENEMNLKTTLENSVNKHKKMEEANISITGDEIKQQNENL</sequence>
<evidence type="ECO:0000313" key="1">
    <source>
        <dbReference type="EMBL" id="SOC15073.1"/>
    </source>
</evidence>
<dbReference type="EMBL" id="OBMQ01000008">
    <property type="protein sequence ID" value="SOC15073.1"/>
    <property type="molecule type" value="Genomic_DNA"/>
</dbReference>
<dbReference type="AlphaFoldDB" id="A0A285T1E5"/>
<dbReference type="RefSeq" id="WP_202615670.1">
    <property type="nucleotide sequence ID" value="NZ_OBMQ01000008.1"/>
</dbReference>
<keyword evidence="2" id="KW-1185">Reference proteome</keyword>
<proteinExistence type="predicted"/>
<evidence type="ECO:0000313" key="2">
    <source>
        <dbReference type="Proteomes" id="UP000219636"/>
    </source>
</evidence>
<name>A0A285T1E5_9BACL</name>
<protein>
    <submittedName>
        <fullName evidence="1">Uncharacterized protein</fullName>
    </submittedName>
</protein>
<reference evidence="2" key="1">
    <citation type="submission" date="2017-08" db="EMBL/GenBank/DDBJ databases">
        <authorList>
            <person name="Varghese N."/>
            <person name="Submissions S."/>
        </authorList>
    </citation>
    <scope>NUCLEOTIDE SEQUENCE [LARGE SCALE GENOMIC DNA]</scope>
    <source>
        <strain evidence="2">JC22</strain>
    </source>
</reference>
<accession>A0A285T1E5</accession>